<dbReference type="PROSITE" id="PS00910">
    <property type="entry name" value="UPF0029"/>
    <property type="match status" value="1"/>
</dbReference>
<evidence type="ECO:0000256" key="1">
    <source>
        <dbReference type="ARBA" id="ARBA00007665"/>
    </source>
</evidence>
<evidence type="ECO:0000259" key="3">
    <source>
        <dbReference type="Pfam" id="PF09186"/>
    </source>
</evidence>
<dbReference type="GO" id="GO:0005737">
    <property type="term" value="C:cytoplasm"/>
    <property type="evidence" value="ECO:0007669"/>
    <property type="project" value="TreeGrafter"/>
</dbReference>
<dbReference type="SUPFAM" id="SSF54980">
    <property type="entry name" value="EF-G C-terminal domain-like"/>
    <property type="match status" value="1"/>
</dbReference>
<dbReference type="PANTHER" id="PTHR16301:SF20">
    <property type="entry name" value="IMPACT FAMILY MEMBER YIGZ"/>
    <property type="match status" value="1"/>
</dbReference>
<evidence type="ECO:0008006" key="6">
    <source>
        <dbReference type="Google" id="ProtNLM"/>
    </source>
</evidence>
<dbReference type="GO" id="GO:0006446">
    <property type="term" value="P:regulation of translational initiation"/>
    <property type="evidence" value="ECO:0007669"/>
    <property type="project" value="TreeGrafter"/>
</dbReference>
<dbReference type="InterPro" id="IPR036956">
    <property type="entry name" value="Impact_N_sf"/>
</dbReference>
<proteinExistence type="inferred from homology"/>
<sequence length="212" mass="23065">MLTTYQLPAAERTWTHEWEVKRSRFLSFARRTPTEEAAREFIHEIRARYPDARHHCSAYLIHVEGSNPVERSSDDGEPSGTAGKPMLDMLKGSQLLDVTVVVVRWFGGVKLGAGGLVHAYSRSVGDLLPQVGRVTRAIRELYRIEVPHADAGRLEAELRARGVSVAGTDYGSAVTYTLAVEPGGGGELESTLAALTSGAVEPSEAGTSWVEY</sequence>
<name>A0A0B6TWX6_9CORY</name>
<dbReference type="AlphaFoldDB" id="A0A0B6TWX6"/>
<reference evidence="4 5" key="1">
    <citation type="submission" date="2014-05" db="EMBL/GenBank/DDBJ databases">
        <title>Complete genome sequence of Corynebacterium marinum DSM 44953.</title>
        <authorList>
            <person name="Schaffert L."/>
            <person name="Albersmeier A."/>
            <person name="Kalinowski J."/>
            <person name="Ruckert C."/>
        </authorList>
    </citation>
    <scope>NUCLEOTIDE SEQUENCE [LARGE SCALE GENOMIC DNA]</scope>
    <source>
        <strain evidence="4 5">DSM 44953</strain>
    </source>
</reference>
<accession>A0A0B6TWX6</accession>
<dbReference type="InterPro" id="IPR015269">
    <property type="entry name" value="UPF0029_Impact_C"/>
</dbReference>
<organism evidence="4 5">
    <name type="scientific">Corynebacterium marinum DSM 44953</name>
    <dbReference type="NCBI Taxonomy" id="1224162"/>
    <lineage>
        <taxon>Bacteria</taxon>
        <taxon>Bacillati</taxon>
        <taxon>Actinomycetota</taxon>
        <taxon>Actinomycetes</taxon>
        <taxon>Mycobacteriales</taxon>
        <taxon>Corynebacteriaceae</taxon>
        <taxon>Corynebacterium</taxon>
    </lineage>
</organism>
<gene>
    <name evidence="4" type="ORF">B840_08190</name>
</gene>
<dbReference type="RefSeq" id="WP_042622632.1">
    <property type="nucleotide sequence ID" value="NZ_CP007790.1"/>
</dbReference>
<dbReference type="KEGG" id="cmq:B840_08190"/>
<dbReference type="HOGENOM" id="CLU_083552_2_0_11"/>
<dbReference type="InterPro" id="IPR023582">
    <property type="entry name" value="Impact"/>
</dbReference>
<dbReference type="OrthoDB" id="9813771at2"/>
<evidence type="ECO:0000313" key="5">
    <source>
        <dbReference type="Proteomes" id="UP000031928"/>
    </source>
</evidence>
<feature type="domain" description="Impact N-terminal" evidence="2">
    <location>
        <begin position="21"/>
        <end position="126"/>
    </location>
</feature>
<dbReference type="InterPro" id="IPR020569">
    <property type="entry name" value="UPF0029_Impact_CS"/>
</dbReference>
<keyword evidence="5" id="KW-1185">Reference proteome</keyword>
<dbReference type="PANTHER" id="PTHR16301">
    <property type="entry name" value="IMPACT-RELATED"/>
    <property type="match status" value="1"/>
</dbReference>
<dbReference type="InterPro" id="IPR035647">
    <property type="entry name" value="EFG_III/V"/>
</dbReference>
<dbReference type="SUPFAM" id="SSF54211">
    <property type="entry name" value="Ribosomal protein S5 domain 2-like"/>
    <property type="match status" value="1"/>
</dbReference>
<dbReference type="Gene3D" id="3.30.230.30">
    <property type="entry name" value="Impact, N-terminal domain"/>
    <property type="match status" value="1"/>
</dbReference>
<dbReference type="InterPro" id="IPR020568">
    <property type="entry name" value="Ribosomal_Su5_D2-typ_SF"/>
</dbReference>
<dbReference type="InterPro" id="IPR001498">
    <property type="entry name" value="Impact_N"/>
</dbReference>
<feature type="domain" description="UPF0029" evidence="3">
    <location>
        <begin position="144"/>
        <end position="198"/>
    </location>
</feature>
<comment type="similarity">
    <text evidence="1">Belongs to the IMPACT family.</text>
</comment>
<evidence type="ECO:0000259" key="2">
    <source>
        <dbReference type="Pfam" id="PF01205"/>
    </source>
</evidence>
<dbReference type="STRING" id="1224162.B840_08190"/>
<dbReference type="Pfam" id="PF09186">
    <property type="entry name" value="DUF1949"/>
    <property type="match status" value="1"/>
</dbReference>
<dbReference type="Pfam" id="PF01205">
    <property type="entry name" value="Impact_N"/>
    <property type="match status" value="1"/>
</dbReference>
<protein>
    <recommendedName>
        <fullName evidence="6">YigZ family protein</fullName>
    </recommendedName>
</protein>
<evidence type="ECO:0000313" key="4">
    <source>
        <dbReference type="EMBL" id="AJK69236.1"/>
    </source>
</evidence>
<dbReference type="EMBL" id="CP007790">
    <property type="protein sequence ID" value="AJK69236.1"/>
    <property type="molecule type" value="Genomic_DNA"/>
</dbReference>
<dbReference type="Proteomes" id="UP000031928">
    <property type="component" value="Chromosome"/>
</dbReference>